<reference evidence="1 2" key="1">
    <citation type="journal article" date="2019" name="Environ. Microbiol.">
        <title>An active ?-lactamase is a part of an orchestrated cell wall stress resistance network of Bacillus subtilis and related rhizosphere species.</title>
        <authorList>
            <person name="Bucher T."/>
            <person name="Keren-Paz A."/>
            <person name="Hausser J."/>
            <person name="Olender T."/>
            <person name="Cytryn E."/>
            <person name="Kolodkin-Gal I."/>
        </authorList>
    </citation>
    <scope>NUCLEOTIDE SEQUENCE [LARGE SCALE GENOMIC DNA]</scope>
    <source>
        <strain evidence="1 2">I71</strain>
    </source>
</reference>
<organism evidence="1 2">
    <name type="scientific">Bacillus wiedmannii</name>
    <dbReference type="NCBI Taxonomy" id="1890302"/>
    <lineage>
        <taxon>Bacteria</taxon>
        <taxon>Bacillati</taxon>
        <taxon>Bacillota</taxon>
        <taxon>Bacilli</taxon>
        <taxon>Bacillales</taxon>
        <taxon>Bacillaceae</taxon>
        <taxon>Bacillus</taxon>
        <taxon>Bacillus cereus group</taxon>
    </lineage>
</organism>
<dbReference type="EMBL" id="SZOM01000272">
    <property type="protein sequence ID" value="TKH10742.1"/>
    <property type="molecule type" value="Genomic_DNA"/>
</dbReference>
<gene>
    <name evidence="1" type="ORF">FC694_25345</name>
</gene>
<dbReference type="Proteomes" id="UP000306037">
    <property type="component" value="Unassembled WGS sequence"/>
</dbReference>
<proteinExistence type="predicted"/>
<protein>
    <recommendedName>
        <fullName evidence="3">GIY-YIG domain-containing protein</fullName>
    </recommendedName>
</protein>
<dbReference type="InterPro" id="IPR035901">
    <property type="entry name" value="GIY-YIG_endonuc_sf"/>
</dbReference>
<dbReference type="RefSeq" id="WP_137053466.1">
    <property type="nucleotide sequence ID" value="NZ_SZOM01000272.1"/>
</dbReference>
<evidence type="ECO:0008006" key="3">
    <source>
        <dbReference type="Google" id="ProtNLM"/>
    </source>
</evidence>
<dbReference type="AlphaFoldDB" id="A0A4U2MI88"/>
<dbReference type="SUPFAM" id="SSF82771">
    <property type="entry name" value="GIY-YIG endonuclease"/>
    <property type="match status" value="1"/>
</dbReference>
<accession>A0A4U2MI88</accession>
<name>A0A4U2MI88_9BACI</name>
<evidence type="ECO:0000313" key="2">
    <source>
        <dbReference type="Proteomes" id="UP000306037"/>
    </source>
</evidence>
<comment type="caution">
    <text evidence="1">The sequence shown here is derived from an EMBL/GenBank/DDBJ whole genome shotgun (WGS) entry which is preliminary data.</text>
</comment>
<sequence>MNGKLKYVGISNNLWHRFEGGYLKEYSTQHRNSKLMQLIETNQSDIEVIFKPINKELLKEEETKFIQDWIPLYNAKENPRYEVRPIQKVIGRFVNKENREVTFSEVREYLLHKWHSEVSYEKINEALRDEKHNLGKYCSKKRGQEVLMPKKK</sequence>
<evidence type="ECO:0000313" key="1">
    <source>
        <dbReference type="EMBL" id="TKH10742.1"/>
    </source>
</evidence>